<dbReference type="InterPro" id="IPR034164">
    <property type="entry name" value="Pepsin-like_dom"/>
</dbReference>
<dbReference type="InterPro" id="IPR033121">
    <property type="entry name" value="PEPTIDASE_A1"/>
</dbReference>
<comment type="caution">
    <text evidence="6">The sequence shown here is derived from an EMBL/GenBank/DDBJ whole genome shotgun (WGS) entry which is preliminary data.</text>
</comment>
<dbReference type="Proteomes" id="UP000789901">
    <property type="component" value="Unassembled WGS sequence"/>
</dbReference>
<dbReference type="PANTHER" id="PTHR47966">
    <property type="entry name" value="BETA-SITE APP-CLEAVING ENZYME, ISOFORM A-RELATED"/>
    <property type="match status" value="1"/>
</dbReference>
<dbReference type="PROSITE" id="PS51767">
    <property type="entry name" value="PEPTIDASE_A1"/>
    <property type="match status" value="1"/>
</dbReference>
<dbReference type="Gene3D" id="2.40.70.10">
    <property type="entry name" value="Acid Proteases"/>
    <property type="match status" value="2"/>
</dbReference>
<dbReference type="SUPFAM" id="SSF50630">
    <property type="entry name" value="Acid proteases"/>
    <property type="match status" value="1"/>
</dbReference>
<comment type="similarity">
    <text evidence="1 3">Belongs to the peptidase A1 family.</text>
</comment>
<feature type="compositionally biased region" description="Polar residues" evidence="4">
    <location>
        <begin position="37"/>
        <end position="58"/>
    </location>
</feature>
<protein>
    <submittedName>
        <fullName evidence="6">24806_t:CDS:1</fullName>
    </submittedName>
</protein>
<evidence type="ECO:0000256" key="2">
    <source>
        <dbReference type="ARBA" id="ARBA00022750"/>
    </source>
</evidence>
<organism evidence="6 7">
    <name type="scientific">Gigaspora margarita</name>
    <dbReference type="NCBI Taxonomy" id="4874"/>
    <lineage>
        <taxon>Eukaryota</taxon>
        <taxon>Fungi</taxon>
        <taxon>Fungi incertae sedis</taxon>
        <taxon>Mucoromycota</taxon>
        <taxon>Glomeromycotina</taxon>
        <taxon>Glomeromycetes</taxon>
        <taxon>Diversisporales</taxon>
        <taxon>Gigasporaceae</taxon>
        <taxon>Gigaspora</taxon>
    </lineage>
</organism>
<keyword evidence="3" id="KW-0378">Hydrolase</keyword>
<dbReference type="PROSITE" id="PS00141">
    <property type="entry name" value="ASP_PROTEASE"/>
    <property type="match status" value="1"/>
</dbReference>
<gene>
    <name evidence="6" type="ORF">GMARGA_LOCUS34371</name>
</gene>
<dbReference type="CDD" id="cd05471">
    <property type="entry name" value="pepsin_like"/>
    <property type="match status" value="1"/>
</dbReference>
<keyword evidence="2 3" id="KW-0064">Aspartyl protease</keyword>
<feature type="non-terminal residue" evidence="6">
    <location>
        <position position="1"/>
    </location>
</feature>
<name>A0ABN7WSD5_GIGMA</name>
<dbReference type="Pfam" id="PF00026">
    <property type="entry name" value="Asp"/>
    <property type="match status" value="1"/>
</dbReference>
<evidence type="ECO:0000259" key="5">
    <source>
        <dbReference type="PROSITE" id="PS51767"/>
    </source>
</evidence>
<evidence type="ECO:0000313" key="7">
    <source>
        <dbReference type="Proteomes" id="UP000789901"/>
    </source>
</evidence>
<accession>A0ABN7WSD5</accession>
<dbReference type="InterPro" id="IPR001969">
    <property type="entry name" value="Aspartic_peptidase_AS"/>
</dbReference>
<reference evidence="6 7" key="1">
    <citation type="submission" date="2021-06" db="EMBL/GenBank/DDBJ databases">
        <authorList>
            <person name="Kallberg Y."/>
            <person name="Tangrot J."/>
            <person name="Rosling A."/>
        </authorList>
    </citation>
    <scope>NUCLEOTIDE SEQUENCE [LARGE SCALE GENOMIC DNA]</scope>
    <source>
        <strain evidence="6 7">120-4 pot B 10/14</strain>
    </source>
</reference>
<dbReference type="PANTHER" id="PTHR47966:SF51">
    <property type="entry name" value="BETA-SITE APP-CLEAVING ENZYME, ISOFORM A-RELATED"/>
    <property type="match status" value="1"/>
</dbReference>
<sequence>TIHNICAYPNPNYNQLTTINLVKRLIVETNTFGKVNGLSENSDNEISGNSNNERSGNFNRDENSNNETIGKGQNTIFIKPYGQDLIYYGKIIVGNQEFNIILDTGSSDLWIPNKKCTSATCQNHNIFDSSKSQIFNPEGKPWNITYSTGYASGVTGIDNIQIGNLTAINQTFGLANCMSDFTNNEADGILGLAFDVVNTIDKEITFTPIIRPKRIREGFWTINLEDVTVNGHSLKLSRDAIIDIGAAFITIPQDDAAAIHKKIPGFKFNNQTGHYVIPCNTKAVVSLKFGGVNYSISHRDLISLPITDTQCIKLGQDPRNFWIVGQTFLRGVYSAFDVNKKVGFAHSK</sequence>
<dbReference type="PRINTS" id="PR00792">
    <property type="entry name" value="PEPSIN"/>
</dbReference>
<feature type="domain" description="Peptidase A1" evidence="5">
    <location>
        <begin position="87"/>
        <end position="348"/>
    </location>
</feature>
<evidence type="ECO:0000313" key="6">
    <source>
        <dbReference type="EMBL" id="CAG8839265.1"/>
    </source>
</evidence>
<keyword evidence="3" id="KW-0645">Protease</keyword>
<evidence type="ECO:0000256" key="3">
    <source>
        <dbReference type="RuleBase" id="RU000454"/>
    </source>
</evidence>
<keyword evidence="7" id="KW-1185">Reference proteome</keyword>
<dbReference type="EMBL" id="CAJVQB010060067">
    <property type="protein sequence ID" value="CAG8839265.1"/>
    <property type="molecule type" value="Genomic_DNA"/>
</dbReference>
<proteinExistence type="inferred from homology"/>
<dbReference type="InterPro" id="IPR021109">
    <property type="entry name" value="Peptidase_aspartic_dom_sf"/>
</dbReference>
<evidence type="ECO:0000256" key="4">
    <source>
        <dbReference type="SAM" id="MobiDB-lite"/>
    </source>
</evidence>
<dbReference type="InterPro" id="IPR001461">
    <property type="entry name" value="Aspartic_peptidase_A1"/>
</dbReference>
<evidence type="ECO:0000256" key="1">
    <source>
        <dbReference type="ARBA" id="ARBA00007447"/>
    </source>
</evidence>
<feature type="region of interest" description="Disordered" evidence="4">
    <location>
        <begin position="37"/>
        <end position="70"/>
    </location>
</feature>